<gene>
    <name evidence="1" type="ORF">SLS56_009012</name>
</gene>
<dbReference type="Proteomes" id="UP001521116">
    <property type="component" value="Unassembled WGS sequence"/>
</dbReference>
<dbReference type="SUPFAM" id="SSF54427">
    <property type="entry name" value="NTF2-like"/>
    <property type="match status" value="1"/>
</dbReference>
<evidence type="ECO:0008006" key="3">
    <source>
        <dbReference type="Google" id="ProtNLM"/>
    </source>
</evidence>
<sequence length="359" mass="39258">MGSTTGFLSFNKKPPQLHICGEDTDFDPATLRFFRDEAFAVHYHSIAAGRAALAASVAAIADDLELGEHYAIVAYGTAATACLQLAQKPMPRLCAMVAYYPDLLPAPNAKYPSQLPLVMHLAGAQAALGGSASVRHWWYRGTDVGFAEMDVPEYEPVAAGLAWSRTLGTVRKGFGLNVDLEGVWEEHLQHKYTTKDAAKTMATMIPQPYVNHVPTATGGIGRGELMRFYRDYFLPGIPPSMTIRLISRTSGVDRVVDEMVVSFRHTAEVPWILPGVPPTNKPVQIAMVSVVCIRGGKLVHEHVYWDQASVLVQIGLLDPNVVPKNMKQKGLEQLPIVGDSAKKVLDEDAIPSNELLDDW</sequence>
<proteinExistence type="predicted"/>
<comment type="caution">
    <text evidence="1">The sequence shown here is derived from an EMBL/GenBank/DDBJ whole genome shotgun (WGS) entry which is preliminary data.</text>
</comment>
<keyword evidence="2" id="KW-1185">Reference proteome</keyword>
<name>A0ABR3SII8_9PEZI</name>
<dbReference type="InterPro" id="IPR032710">
    <property type="entry name" value="NTF2-like_dom_sf"/>
</dbReference>
<dbReference type="InterPro" id="IPR009959">
    <property type="entry name" value="Cyclase_SnoaL-like"/>
</dbReference>
<dbReference type="Gene3D" id="3.10.450.50">
    <property type="match status" value="1"/>
</dbReference>
<dbReference type="PANTHER" id="PTHR38436:SF3">
    <property type="entry name" value="CARBOXYMETHYLENEBUTENOLIDASE-RELATED"/>
    <property type="match status" value="1"/>
</dbReference>
<organism evidence="1 2">
    <name type="scientific">Neofusicoccum ribis</name>
    <dbReference type="NCBI Taxonomy" id="45134"/>
    <lineage>
        <taxon>Eukaryota</taxon>
        <taxon>Fungi</taxon>
        <taxon>Dikarya</taxon>
        <taxon>Ascomycota</taxon>
        <taxon>Pezizomycotina</taxon>
        <taxon>Dothideomycetes</taxon>
        <taxon>Dothideomycetes incertae sedis</taxon>
        <taxon>Botryosphaeriales</taxon>
        <taxon>Botryosphaeriaceae</taxon>
        <taxon>Neofusicoccum</taxon>
    </lineage>
</organism>
<accession>A0ABR3SII8</accession>
<dbReference type="PANTHER" id="PTHR38436">
    <property type="entry name" value="POLYKETIDE CYCLASE SNOAL-LIKE DOMAIN"/>
    <property type="match status" value="1"/>
</dbReference>
<protein>
    <recommendedName>
        <fullName evidence="3">Carboxymethylenebutenolidase</fullName>
    </recommendedName>
</protein>
<dbReference type="EMBL" id="JAJVDC020000144">
    <property type="protein sequence ID" value="KAL1621934.1"/>
    <property type="molecule type" value="Genomic_DNA"/>
</dbReference>
<evidence type="ECO:0000313" key="2">
    <source>
        <dbReference type="Proteomes" id="UP001521116"/>
    </source>
</evidence>
<evidence type="ECO:0000313" key="1">
    <source>
        <dbReference type="EMBL" id="KAL1621934.1"/>
    </source>
</evidence>
<reference evidence="1 2" key="1">
    <citation type="submission" date="2024-02" db="EMBL/GenBank/DDBJ databases">
        <title>De novo assembly and annotation of 12 fungi associated with fruit tree decline syndrome in Ontario, Canada.</title>
        <authorList>
            <person name="Sulman M."/>
            <person name="Ellouze W."/>
            <person name="Ilyukhin E."/>
        </authorList>
    </citation>
    <scope>NUCLEOTIDE SEQUENCE [LARGE SCALE GENOMIC DNA]</scope>
    <source>
        <strain evidence="1 2">M1-105</strain>
    </source>
</reference>